<protein>
    <recommendedName>
        <fullName evidence="3">Fibronectin type-III domain-containing protein</fullName>
    </recommendedName>
</protein>
<dbReference type="SMART" id="SM00060">
    <property type="entry name" value="FN3"/>
    <property type="match status" value="1"/>
</dbReference>
<proteinExistence type="predicted"/>
<evidence type="ECO:0000256" key="2">
    <source>
        <dbReference type="SAM" id="Phobius"/>
    </source>
</evidence>
<keyword evidence="5" id="KW-1185">Reference proteome</keyword>
<feature type="region of interest" description="Disordered" evidence="1">
    <location>
        <begin position="443"/>
        <end position="463"/>
    </location>
</feature>
<dbReference type="PROSITE" id="PS50853">
    <property type="entry name" value="FN3"/>
    <property type="match status" value="1"/>
</dbReference>
<feature type="compositionally biased region" description="Polar residues" evidence="1">
    <location>
        <begin position="501"/>
        <end position="513"/>
    </location>
</feature>
<dbReference type="InterPro" id="IPR003961">
    <property type="entry name" value="FN3_dom"/>
</dbReference>
<keyword evidence="2" id="KW-0812">Transmembrane</keyword>
<sequence length="540" mass="61799">MLPVHYNRFANAAKIGHINKQKQQYMFQRYKHHIEQQYNESIESAVLEEIRMYDDLTGINIITDARHGWRKNAKDNSVVAIGEKIHKVLNCEHITKCDNSVSQRHENLGSQRIYHYLEEQDVKVNVHSHDRNLSINKLVKDKGIITNQNDPWHAIKKLKVAMKRVSAGPKYLKEKSWSAQLEDKVESVATHFHWAVRNCEENPKELRDVLLNIVEHYKNNHQKCHPDSRCKRDTKYESKRIVLSIPIAEKRLLGVIRKSTIYTHPEDYVLAKDTCCVESFNNTMNMFQDKRIAFSNDNYQARSVPETPGNFSKTASSSTSLTVQWDPNSNGGYIQKFYIQYRVQGLLEWSIVSAGEEDIKKPKRRRTYELRNLQEGKAYELRMYAENAALKRSNVTEVLIAFTDSGAELSVAAVVGGIAGGLTAIIIVLLIIVFVQKKRKESGTPSTKLRATSGGEDDKEDGLKDNILYESSQSDDLKKNILYQSADLNDDHSEVKKNQKKPSTSSEYASVQKPNAIYAEVNKVTQPKNAKEKKQKGKLY</sequence>
<feature type="transmembrane region" description="Helical" evidence="2">
    <location>
        <begin position="409"/>
        <end position="435"/>
    </location>
</feature>
<dbReference type="Pfam" id="PF00041">
    <property type="entry name" value="fn3"/>
    <property type="match status" value="1"/>
</dbReference>
<dbReference type="Proteomes" id="UP000507470">
    <property type="component" value="Unassembled WGS sequence"/>
</dbReference>
<evidence type="ECO:0000259" key="3">
    <source>
        <dbReference type="PROSITE" id="PS50853"/>
    </source>
</evidence>
<keyword evidence="2" id="KW-1133">Transmembrane helix</keyword>
<dbReference type="SUPFAM" id="SSF49265">
    <property type="entry name" value="Fibronectin type III"/>
    <property type="match status" value="1"/>
</dbReference>
<dbReference type="InterPro" id="IPR013783">
    <property type="entry name" value="Ig-like_fold"/>
</dbReference>
<feature type="compositionally biased region" description="Basic residues" evidence="1">
    <location>
        <begin position="531"/>
        <end position="540"/>
    </location>
</feature>
<gene>
    <name evidence="4" type="ORF">MCOR_16280</name>
</gene>
<name>A0A6J8BCG0_MYTCO</name>
<reference evidence="4 5" key="1">
    <citation type="submission" date="2020-06" db="EMBL/GenBank/DDBJ databases">
        <authorList>
            <person name="Li R."/>
            <person name="Bekaert M."/>
        </authorList>
    </citation>
    <scope>NUCLEOTIDE SEQUENCE [LARGE SCALE GENOMIC DNA]</scope>
    <source>
        <strain evidence="5">wild</strain>
    </source>
</reference>
<evidence type="ECO:0000313" key="5">
    <source>
        <dbReference type="Proteomes" id="UP000507470"/>
    </source>
</evidence>
<dbReference type="InterPro" id="IPR036116">
    <property type="entry name" value="FN3_sf"/>
</dbReference>
<evidence type="ECO:0000256" key="1">
    <source>
        <dbReference type="SAM" id="MobiDB-lite"/>
    </source>
</evidence>
<evidence type="ECO:0000313" key="4">
    <source>
        <dbReference type="EMBL" id="CAC5380309.1"/>
    </source>
</evidence>
<dbReference type="PANTHER" id="PTHR31751">
    <property type="entry name" value="SI:CH211-108C17.2-RELATED-RELATED"/>
    <property type="match status" value="1"/>
</dbReference>
<feature type="region of interest" description="Disordered" evidence="1">
    <location>
        <begin position="488"/>
        <end position="540"/>
    </location>
</feature>
<organism evidence="4 5">
    <name type="scientific">Mytilus coruscus</name>
    <name type="common">Sea mussel</name>
    <dbReference type="NCBI Taxonomy" id="42192"/>
    <lineage>
        <taxon>Eukaryota</taxon>
        <taxon>Metazoa</taxon>
        <taxon>Spiralia</taxon>
        <taxon>Lophotrochozoa</taxon>
        <taxon>Mollusca</taxon>
        <taxon>Bivalvia</taxon>
        <taxon>Autobranchia</taxon>
        <taxon>Pteriomorphia</taxon>
        <taxon>Mytilida</taxon>
        <taxon>Mytiloidea</taxon>
        <taxon>Mytilidae</taxon>
        <taxon>Mytilinae</taxon>
        <taxon>Mytilus</taxon>
    </lineage>
</organism>
<keyword evidence="2" id="KW-0472">Membrane</keyword>
<dbReference type="Gene3D" id="2.60.40.10">
    <property type="entry name" value="Immunoglobulins"/>
    <property type="match status" value="1"/>
</dbReference>
<accession>A0A6J8BCG0</accession>
<dbReference type="AlphaFoldDB" id="A0A6J8BCG0"/>
<dbReference type="CDD" id="cd00063">
    <property type="entry name" value="FN3"/>
    <property type="match status" value="1"/>
</dbReference>
<feature type="domain" description="Fibronectin type-III" evidence="3">
    <location>
        <begin position="307"/>
        <end position="406"/>
    </location>
</feature>
<dbReference type="EMBL" id="CACVKT020002879">
    <property type="protein sequence ID" value="CAC5380309.1"/>
    <property type="molecule type" value="Genomic_DNA"/>
</dbReference>
<dbReference type="OrthoDB" id="5956574at2759"/>